<dbReference type="Pfam" id="PF00171">
    <property type="entry name" value="Aldedh"/>
    <property type="match status" value="1"/>
</dbReference>
<proteinExistence type="predicted"/>
<dbReference type="InterPro" id="IPR016161">
    <property type="entry name" value="Ald_DH/histidinol_DH"/>
</dbReference>
<dbReference type="InterPro" id="IPR016162">
    <property type="entry name" value="Ald_DH_N"/>
</dbReference>
<dbReference type="PANTHER" id="PTHR11699">
    <property type="entry name" value="ALDEHYDE DEHYDROGENASE-RELATED"/>
    <property type="match status" value="1"/>
</dbReference>
<evidence type="ECO:0000313" key="3">
    <source>
        <dbReference type="EMBL" id="MBA0084016.1"/>
    </source>
</evidence>
<feature type="non-terminal residue" evidence="3">
    <location>
        <position position="1"/>
    </location>
</feature>
<name>A0A7V8SVM8_9BACT</name>
<dbReference type="Gene3D" id="3.40.605.10">
    <property type="entry name" value="Aldehyde Dehydrogenase, Chain A, domain 1"/>
    <property type="match status" value="1"/>
</dbReference>
<dbReference type="InterPro" id="IPR015590">
    <property type="entry name" value="Aldehyde_DH_dom"/>
</dbReference>
<dbReference type="Proteomes" id="UP000567293">
    <property type="component" value="Unassembled WGS sequence"/>
</dbReference>
<keyword evidence="1" id="KW-0560">Oxidoreductase</keyword>
<dbReference type="AlphaFoldDB" id="A0A7V8SVM8"/>
<evidence type="ECO:0000256" key="1">
    <source>
        <dbReference type="ARBA" id="ARBA00023002"/>
    </source>
</evidence>
<protein>
    <submittedName>
        <fullName evidence="3">Aldehyde dehydrogenase</fullName>
    </submittedName>
</protein>
<dbReference type="GO" id="GO:0016491">
    <property type="term" value="F:oxidoreductase activity"/>
    <property type="evidence" value="ECO:0007669"/>
    <property type="project" value="UniProtKB-KW"/>
</dbReference>
<gene>
    <name evidence="3" type="ORF">HRJ53_03385</name>
</gene>
<evidence type="ECO:0000259" key="2">
    <source>
        <dbReference type="Pfam" id="PF00171"/>
    </source>
</evidence>
<accession>A0A7V8SVM8</accession>
<reference evidence="3" key="1">
    <citation type="submission" date="2020-06" db="EMBL/GenBank/DDBJ databases">
        <title>Legume-microbial interactions unlock mineral nutrients during tropical forest succession.</title>
        <authorList>
            <person name="Epihov D.Z."/>
        </authorList>
    </citation>
    <scope>NUCLEOTIDE SEQUENCE [LARGE SCALE GENOMIC DNA]</scope>
    <source>
        <strain evidence="3">Pan2503</strain>
    </source>
</reference>
<dbReference type="SUPFAM" id="SSF53720">
    <property type="entry name" value="ALDH-like"/>
    <property type="match status" value="1"/>
</dbReference>
<organism evidence="3 4">
    <name type="scientific">Candidatus Acidiferrum panamense</name>
    <dbReference type="NCBI Taxonomy" id="2741543"/>
    <lineage>
        <taxon>Bacteria</taxon>
        <taxon>Pseudomonadati</taxon>
        <taxon>Acidobacteriota</taxon>
        <taxon>Terriglobia</taxon>
        <taxon>Candidatus Acidiferrales</taxon>
        <taxon>Candidatus Acidiferrum</taxon>
    </lineage>
</organism>
<comment type="caution">
    <text evidence="3">The sequence shown here is derived from an EMBL/GenBank/DDBJ whole genome shotgun (WGS) entry which is preliminary data.</text>
</comment>
<keyword evidence="4" id="KW-1185">Reference proteome</keyword>
<dbReference type="EMBL" id="JACDQQ010000330">
    <property type="protein sequence ID" value="MBA0084016.1"/>
    <property type="molecule type" value="Genomic_DNA"/>
</dbReference>
<sequence length="279" mass="30258">PMDRTVKLYIGGKQARPDSGYSLAVRAADGRVLGEAPLGNRKDIRNAVEAARKAEAWGKVPAHHRAQVLYYVAENLSERGEEITARLSAVVGKKQAEMEVRLGIERIFSYAAWADKFDGAVHNPPFRNAALAMKEPVGTVGILCPADAPLLGFLSLVMPAICVGNTVIAIPSGKYPLITGDLYQVFDTSDLPGGVVNMVTGRPAELLKTLAEHDDVDAIWSFTDEASAAAAKTLSIGNLKQVFTNEGRAIDWFDAKQGEGRWFLDHAVQIKNIWVPYGE</sequence>
<feature type="domain" description="Aldehyde dehydrogenase" evidence="2">
    <location>
        <begin position="26"/>
        <end position="224"/>
    </location>
</feature>
<evidence type="ECO:0000313" key="4">
    <source>
        <dbReference type="Proteomes" id="UP000567293"/>
    </source>
</evidence>